<feature type="domain" description="Rap-GAP" evidence="2">
    <location>
        <begin position="381"/>
        <end position="661"/>
    </location>
</feature>
<dbReference type="SUPFAM" id="SSF111347">
    <property type="entry name" value="Rap/Ran-GAP"/>
    <property type="match status" value="1"/>
</dbReference>
<keyword evidence="4" id="KW-1185">Reference proteome</keyword>
<dbReference type="Proteomes" id="UP001311232">
    <property type="component" value="Unassembled WGS sequence"/>
</dbReference>
<protein>
    <recommendedName>
        <fullName evidence="2">Rap-GAP domain-containing protein</fullName>
    </recommendedName>
</protein>
<dbReference type="InterPro" id="IPR035974">
    <property type="entry name" value="Rap/Ran-GAP_sf"/>
</dbReference>
<dbReference type="GO" id="GO:0051603">
    <property type="term" value="P:proteolysis involved in protein catabolic process"/>
    <property type="evidence" value="ECO:0007669"/>
    <property type="project" value="InterPro"/>
</dbReference>
<reference evidence="3 4" key="1">
    <citation type="submission" date="2021-06" db="EMBL/GenBank/DDBJ databases">
        <authorList>
            <person name="Palmer J.M."/>
        </authorList>
    </citation>
    <scope>NUCLEOTIDE SEQUENCE [LARGE SCALE GENOMIC DNA]</scope>
    <source>
        <strain evidence="3 4">MEX-2019</strain>
        <tissue evidence="3">Muscle</tissue>
    </source>
</reference>
<evidence type="ECO:0000256" key="1">
    <source>
        <dbReference type="ARBA" id="ARBA00022468"/>
    </source>
</evidence>
<dbReference type="InterPro" id="IPR001353">
    <property type="entry name" value="Proteasome_sua/b"/>
</dbReference>
<dbReference type="InterPro" id="IPR039930">
    <property type="entry name" value="RALGAPB"/>
</dbReference>
<dbReference type="PROSITE" id="PS50085">
    <property type="entry name" value="RAPGAP"/>
    <property type="match status" value="1"/>
</dbReference>
<dbReference type="Gene3D" id="3.60.20.10">
    <property type="entry name" value="Glutamine Phosphoribosylpyrophosphate, subunit 1, domain 1"/>
    <property type="match status" value="1"/>
</dbReference>
<dbReference type="InterPro" id="IPR000331">
    <property type="entry name" value="Rap/Ran_GAP_dom"/>
</dbReference>
<accession>A0AAV9RRY9</accession>
<sequence length="661" mass="73615">MVTEISTDGSVTEVMKQPQKKLGSTAIGIQTSEGVCLAVEKRITSPLMEPNSIEKIVEIDSHIVQGDFLETAWGMFTHDFMLQNGVVPVGTLYVVPMVDVQVEDSERRCAVSSVCTYIVFQCSRPPPLHSRDLHSIIVAAFCCLNIWLSQHPVLLHEQECLLKVLEIVELGISGSKSRQDQKLAWKEDKELNPVSLRVKEAAEATLSCIMQVSGACTCLHGSLREDIPMLNDSTLKKSKYFVLEGSVILAMYEPKPGPDQDPCPSLLVVFRGPSGHHSWSLQLHLLPKDGQAKQVQQQLMHLRATLKTQQHIEARPQLRGHSVAMATCRPPPPVSCFQVTRLFLSHLGLLTPESIKDPGINSVQPGLLSLDSSLPGFSENLRHLDQLPSRNSDCAFVFYMRAGQRKPREILGNVEKQTSVNDHFLDFLSSLGWPEEVGRIQVDGASCSEFPAVLGDSGGSVFDGRRFVLKFADALTQITFIVPSSNTYTADWLKSYEEVGQATVSSSNQRRSETRPSEDIRSCHGVSFFNSDSKLLIIWVERFEDIEKFPVTELLLETSSSSIQLIFIHPLKTGLYRICFHGNTSIKLGLVVPLMNGIVTSRRSLGFLVTEMVSNCCHRRRLESDSAPPPHVRRKHLINDIILSYKSRCSEPAFYSALFHI</sequence>
<evidence type="ECO:0000313" key="4">
    <source>
        <dbReference type="Proteomes" id="UP001311232"/>
    </source>
</evidence>
<organism evidence="3 4">
    <name type="scientific">Crenichthys baileyi</name>
    <name type="common">White River springfish</name>
    <dbReference type="NCBI Taxonomy" id="28760"/>
    <lineage>
        <taxon>Eukaryota</taxon>
        <taxon>Metazoa</taxon>
        <taxon>Chordata</taxon>
        <taxon>Craniata</taxon>
        <taxon>Vertebrata</taxon>
        <taxon>Euteleostomi</taxon>
        <taxon>Actinopterygii</taxon>
        <taxon>Neopterygii</taxon>
        <taxon>Teleostei</taxon>
        <taxon>Neoteleostei</taxon>
        <taxon>Acanthomorphata</taxon>
        <taxon>Ovalentaria</taxon>
        <taxon>Atherinomorphae</taxon>
        <taxon>Cyprinodontiformes</taxon>
        <taxon>Goodeidae</taxon>
        <taxon>Crenichthys</taxon>
    </lineage>
</organism>
<dbReference type="GO" id="GO:0051056">
    <property type="term" value="P:regulation of small GTPase mediated signal transduction"/>
    <property type="evidence" value="ECO:0007669"/>
    <property type="project" value="InterPro"/>
</dbReference>
<dbReference type="PANTHER" id="PTHR21344">
    <property type="entry name" value="RAL GTPASE-ACTIVATING PROTEIN SUBUNIT BETA"/>
    <property type="match status" value="1"/>
</dbReference>
<dbReference type="GO" id="GO:0005096">
    <property type="term" value="F:GTPase activator activity"/>
    <property type="evidence" value="ECO:0007669"/>
    <property type="project" value="UniProtKB-KW"/>
</dbReference>
<gene>
    <name evidence="3" type="ORF">CRENBAI_014072</name>
</gene>
<dbReference type="PANTHER" id="PTHR21344:SF1">
    <property type="entry name" value="RAL GTPASE-ACTIVATING PROTEIN SUBUNIT BETA"/>
    <property type="match status" value="1"/>
</dbReference>
<evidence type="ECO:0000313" key="3">
    <source>
        <dbReference type="EMBL" id="KAK5611620.1"/>
    </source>
</evidence>
<dbReference type="GO" id="GO:0005839">
    <property type="term" value="C:proteasome core complex"/>
    <property type="evidence" value="ECO:0007669"/>
    <property type="project" value="InterPro"/>
</dbReference>
<dbReference type="AlphaFoldDB" id="A0AAV9RRY9"/>
<dbReference type="SUPFAM" id="SSF56235">
    <property type="entry name" value="N-terminal nucleophile aminohydrolases (Ntn hydrolases)"/>
    <property type="match status" value="1"/>
</dbReference>
<name>A0AAV9RRY9_9TELE</name>
<comment type="caution">
    <text evidence="3">The sequence shown here is derived from an EMBL/GenBank/DDBJ whole genome shotgun (WGS) entry which is preliminary data.</text>
</comment>
<evidence type="ECO:0000259" key="2">
    <source>
        <dbReference type="PROSITE" id="PS50085"/>
    </source>
</evidence>
<dbReference type="InterPro" id="IPR029055">
    <property type="entry name" value="Ntn_hydrolases_N"/>
</dbReference>
<dbReference type="EMBL" id="JAHHUM010001469">
    <property type="protein sequence ID" value="KAK5611620.1"/>
    <property type="molecule type" value="Genomic_DNA"/>
</dbReference>
<proteinExistence type="predicted"/>
<keyword evidence="1" id="KW-0343">GTPase activation</keyword>
<dbReference type="Pfam" id="PF00227">
    <property type="entry name" value="Proteasome"/>
    <property type="match status" value="1"/>
</dbReference>